<keyword evidence="3" id="KW-1185">Reference proteome</keyword>
<reference evidence="2 3" key="1">
    <citation type="submission" date="2021-06" db="EMBL/GenBank/DDBJ databases">
        <authorList>
            <person name="Sun Q."/>
            <person name="Li D."/>
        </authorList>
    </citation>
    <scope>NUCLEOTIDE SEQUENCE [LARGE SCALE GENOMIC DNA]</scope>
    <source>
        <strain evidence="2 3">MSJ-11</strain>
    </source>
</reference>
<keyword evidence="1" id="KW-0472">Membrane</keyword>
<sequence length="195" mass="22300">MNKVSYLEQLEKSLGNLPKNYRNDILKDYYNHFEEGILIGKSEEEISSNLGDVNVIARNIISEYHAEHSDQVKNTKNNSSKLFAIANIIIGIFNMLAIVPLILSISLLIITLYILAYILLTTPVFLILHWIFPSLPINIGFENYLVQLVVTALCTALGYYLHKLLKTYTGNYFKWVSIYLNKSVKFQILSNGYES</sequence>
<dbReference type="Pfam" id="PF22564">
    <property type="entry name" value="HAAS"/>
    <property type="match status" value="1"/>
</dbReference>
<dbReference type="EMBL" id="JAHLQF010000004">
    <property type="protein sequence ID" value="MBU5485914.1"/>
    <property type="molecule type" value="Genomic_DNA"/>
</dbReference>
<keyword evidence="1" id="KW-1133">Transmembrane helix</keyword>
<comment type="caution">
    <text evidence="2">The sequence shown here is derived from an EMBL/GenBank/DDBJ whole genome shotgun (WGS) entry which is preliminary data.</text>
</comment>
<dbReference type="RefSeq" id="WP_216440514.1">
    <property type="nucleotide sequence ID" value="NZ_JAHLQF010000004.1"/>
</dbReference>
<proteinExistence type="predicted"/>
<feature type="transmembrane region" description="Helical" evidence="1">
    <location>
        <begin position="110"/>
        <end position="132"/>
    </location>
</feature>
<accession>A0ABS6EL26</accession>
<evidence type="ECO:0000256" key="1">
    <source>
        <dbReference type="SAM" id="Phobius"/>
    </source>
</evidence>
<keyword evidence="1" id="KW-0812">Transmembrane</keyword>
<evidence type="ECO:0000313" key="2">
    <source>
        <dbReference type="EMBL" id="MBU5485914.1"/>
    </source>
</evidence>
<feature type="transmembrane region" description="Helical" evidence="1">
    <location>
        <begin position="144"/>
        <end position="161"/>
    </location>
</feature>
<organism evidence="2 3">
    <name type="scientific">Clostridium mobile</name>
    <dbReference type="NCBI Taxonomy" id="2841512"/>
    <lineage>
        <taxon>Bacteria</taxon>
        <taxon>Bacillati</taxon>
        <taxon>Bacillota</taxon>
        <taxon>Clostridia</taxon>
        <taxon>Eubacteriales</taxon>
        <taxon>Clostridiaceae</taxon>
        <taxon>Clostridium</taxon>
    </lineage>
</organism>
<evidence type="ECO:0000313" key="3">
    <source>
        <dbReference type="Proteomes" id="UP000726170"/>
    </source>
</evidence>
<protein>
    <submittedName>
        <fullName evidence="2">DUF1700 domain-containing protein</fullName>
    </submittedName>
</protein>
<name>A0ABS6EL26_9CLOT</name>
<dbReference type="Proteomes" id="UP000726170">
    <property type="component" value="Unassembled WGS sequence"/>
</dbReference>
<gene>
    <name evidence="2" type="ORF">KQI86_16455</name>
</gene>
<feature type="transmembrane region" description="Helical" evidence="1">
    <location>
        <begin position="82"/>
        <end position="103"/>
    </location>
</feature>